<evidence type="ECO:0000256" key="1">
    <source>
        <dbReference type="SAM" id="Phobius"/>
    </source>
</evidence>
<organism evidence="2 3">
    <name type="scientific">Kordia aestuariivivens</name>
    <dbReference type="NCBI Taxonomy" id="2759037"/>
    <lineage>
        <taxon>Bacteria</taxon>
        <taxon>Pseudomonadati</taxon>
        <taxon>Bacteroidota</taxon>
        <taxon>Flavobacteriia</taxon>
        <taxon>Flavobacteriales</taxon>
        <taxon>Flavobacteriaceae</taxon>
        <taxon>Kordia</taxon>
    </lineage>
</organism>
<proteinExistence type="predicted"/>
<feature type="transmembrane region" description="Helical" evidence="1">
    <location>
        <begin position="12"/>
        <end position="33"/>
    </location>
</feature>
<keyword evidence="1" id="KW-0472">Membrane</keyword>
<name>A0ABR7QBT3_9FLAO</name>
<evidence type="ECO:0000313" key="3">
    <source>
        <dbReference type="Proteomes" id="UP000619238"/>
    </source>
</evidence>
<keyword evidence="1" id="KW-1133">Transmembrane helix</keyword>
<dbReference type="EMBL" id="JACGWS010000009">
    <property type="protein sequence ID" value="MBC8756042.1"/>
    <property type="molecule type" value="Genomic_DNA"/>
</dbReference>
<gene>
    <name evidence="2" type="ORF">H2O64_15295</name>
</gene>
<keyword evidence="3" id="KW-1185">Reference proteome</keyword>
<evidence type="ECO:0008006" key="4">
    <source>
        <dbReference type="Google" id="ProtNLM"/>
    </source>
</evidence>
<reference evidence="2 3" key="1">
    <citation type="submission" date="2020-07" db="EMBL/GenBank/DDBJ databases">
        <title>Description of Kordia aestuariivivens sp. nov., isolated from a tidal flat.</title>
        <authorList>
            <person name="Park S."/>
            <person name="Yoon J.-H."/>
        </authorList>
    </citation>
    <scope>NUCLEOTIDE SEQUENCE [LARGE SCALE GENOMIC DNA]</scope>
    <source>
        <strain evidence="2 3">YSTF-M3</strain>
    </source>
</reference>
<dbReference type="Proteomes" id="UP000619238">
    <property type="component" value="Unassembled WGS sequence"/>
</dbReference>
<evidence type="ECO:0000313" key="2">
    <source>
        <dbReference type="EMBL" id="MBC8756042.1"/>
    </source>
</evidence>
<dbReference type="RefSeq" id="WP_187563082.1">
    <property type="nucleotide sequence ID" value="NZ_JACGWS010000009.1"/>
</dbReference>
<keyword evidence="1" id="KW-0812">Transmembrane</keyword>
<sequence length="160" mass="18862">MMLSKKYKAFTLTETIFGLIISSVLIGVIYTVFTTFNKQFVMFQQQQLQSNAYVLFDATFKQDLYKANAISYKSDQLILENYKEKTKIYTVQKNSIIRNFDEHSEVILTNVLSFGYKKQDAYHIINLQVRIYDETINLTYQKKENPANVINEAFIDEIRY</sequence>
<accession>A0ABR7QBT3</accession>
<comment type="caution">
    <text evidence="2">The sequence shown here is derived from an EMBL/GenBank/DDBJ whole genome shotgun (WGS) entry which is preliminary data.</text>
</comment>
<protein>
    <recommendedName>
        <fullName evidence="4">Prepilin-type N-terminal cleavage/methylation domain-containing protein</fullName>
    </recommendedName>
</protein>